<feature type="domain" description="HTH tetR-type" evidence="7">
    <location>
        <begin position="35"/>
        <end position="95"/>
    </location>
</feature>
<feature type="region of interest" description="Disordered" evidence="6">
    <location>
        <begin position="1"/>
        <end position="34"/>
    </location>
</feature>
<proteinExistence type="predicted"/>
<evidence type="ECO:0000256" key="4">
    <source>
        <dbReference type="ARBA" id="ARBA00023163"/>
    </source>
</evidence>
<dbReference type="PROSITE" id="PS50977">
    <property type="entry name" value="HTH_TETR_2"/>
    <property type="match status" value="1"/>
</dbReference>
<protein>
    <submittedName>
        <fullName evidence="8">TetR/AcrR family transcriptional regulator</fullName>
    </submittedName>
</protein>
<keyword evidence="1" id="KW-0678">Repressor</keyword>
<feature type="DNA-binding region" description="H-T-H motif" evidence="5">
    <location>
        <begin position="58"/>
        <end position="77"/>
    </location>
</feature>
<keyword evidence="2" id="KW-0805">Transcription regulation</keyword>
<keyword evidence="4" id="KW-0804">Transcription</keyword>
<evidence type="ECO:0000256" key="6">
    <source>
        <dbReference type="SAM" id="MobiDB-lite"/>
    </source>
</evidence>
<dbReference type="SUPFAM" id="SSF48498">
    <property type="entry name" value="Tetracyclin repressor-like, C-terminal domain"/>
    <property type="match status" value="1"/>
</dbReference>
<evidence type="ECO:0000313" key="8">
    <source>
        <dbReference type="EMBL" id="MFC7269815.1"/>
    </source>
</evidence>
<keyword evidence="9" id="KW-1185">Reference proteome</keyword>
<dbReference type="PRINTS" id="PR00455">
    <property type="entry name" value="HTHTETR"/>
</dbReference>
<evidence type="ECO:0000256" key="2">
    <source>
        <dbReference type="ARBA" id="ARBA00023015"/>
    </source>
</evidence>
<dbReference type="InterPro" id="IPR009057">
    <property type="entry name" value="Homeodomain-like_sf"/>
</dbReference>
<dbReference type="Gene3D" id="1.10.357.10">
    <property type="entry name" value="Tetracycline Repressor, domain 2"/>
    <property type="match status" value="1"/>
</dbReference>
<dbReference type="EMBL" id="JBHTBE010000003">
    <property type="protein sequence ID" value="MFC7269815.1"/>
    <property type="molecule type" value="Genomic_DNA"/>
</dbReference>
<accession>A0ABW2HJV0</accession>
<dbReference type="SUPFAM" id="SSF46689">
    <property type="entry name" value="Homeodomain-like"/>
    <property type="match status" value="1"/>
</dbReference>
<dbReference type="RefSeq" id="WP_262874735.1">
    <property type="nucleotide sequence ID" value="NZ_BAABKW010000001.1"/>
</dbReference>
<comment type="caution">
    <text evidence="8">The sequence shown here is derived from an EMBL/GenBank/DDBJ whole genome shotgun (WGS) entry which is preliminary data.</text>
</comment>
<gene>
    <name evidence="8" type="ORF">ACFQRL_12660</name>
</gene>
<dbReference type="Pfam" id="PF00440">
    <property type="entry name" value="TetR_N"/>
    <property type="match status" value="1"/>
</dbReference>
<sequence length="216" mass="23256">MSADEDLTDAAAPGDGAAAPARATRAKRGSYAKGQARRQRIVDEALLVFARSGLTAGSIREIAKRVDLTPAGVLHHFSSKEELFAEVLRQRDEKVRQAAGDPAAHTVVEQAAKVVAHNQQTRGLTSLYAMVSAEATDPQHPSHEEFAERYRASAAGATELLAAGQRDGEVRADLDPALAARLISAVMDGIQLQWLLDDDVDMNALFAEFVRGYLRP</sequence>
<evidence type="ECO:0000256" key="3">
    <source>
        <dbReference type="ARBA" id="ARBA00023125"/>
    </source>
</evidence>
<dbReference type="InterPro" id="IPR001647">
    <property type="entry name" value="HTH_TetR"/>
</dbReference>
<dbReference type="InterPro" id="IPR036271">
    <property type="entry name" value="Tet_transcr_reg_TetR-rel_C_sf"/>
</dbReference>
<evidence type="ECO:0000256" key="1">
    <source>
        <dbReference type="ARBA" id="ARBA00022491"/>
    </source>
</evidence>
<evidence type="ECO:0000313" key="9">
    <source>
        <dbReference type="Proteomes" id="UP001596507"/>
    </source>
</evidence>
<feature type="compositionally biased region" description="Low complexity" evidence="6">
    <location>
        <begin position="9"/>
        <end position="23"/>
    </location>
</feature>
<dbReference type="PANTHER" id="PTHR47506">
    <property type="entry name" value="TRANSCRIPTIONAL REGULATORY PROTEIN"/>
    <property type="match status" value="1"/>
</dbReference>
<evidence type="ECO:0000259" key="7">
    <source>
        <dbReference type="PROSITE" id="PS50977"/>
    </source>
</evidence>
<name>A0ABW2HJV0_9MICO</name>
<dbReference type="PANTHER" id="PTHR47506:SF1">
    <property type="entry name" value="HTH-TYPE TRANSCRIPTIONAL REGULATOR YJDC"/>
    <property type="match status" value="1"/>
</dbReference>
<dbReference type="Proteomes" id="UP001596507">
    <property type="component" value="Unassembled WGS sequence"/>
</dbReference>
<organism evidence="8 9">
    <name type="scientific">Microbacterium fluvii</name>
    <dbReference type="NCBI Taxonomy" id="415215"/>
    <lineage>
        <taxon>Bacteria</taxon>
        <taxon>Bacillati</taxon>
        <taxon>Actinomycetota</taxon>
        <taxon>Actinomycetes</taxon>
        <taxon>Micrococcales</taxon>
        <taxon>Microbacteriaceae</taxon>
        <taxon>Microbacterium</taxon>
    </lineage>
</organism>
<dbReference type="InterPro" id="IPR039538">
    <property type="entry name" value="BetI_C"/>
</dbReference>
<feature type="compositionally biased region" description="Basic residues" evidence="6">
    <location>
        <begin position="24"/>
        <end position="34"/>
    </location>
</feature>
<reference evidence="9" key="1">
    <citation type="journal article" date="2019" name="Int. J. Syst. Evol. Microbiol.">
        <title>The Global Catalogue of Microorganisms (GCM) 10K type strain sequencing project: providing services to taxonomists for standard genome sequencing and annotation.</title>
        <authorList>
            <consortium name="The Broad Institute Genomics Platform"/>
            <consortium name="The Broad Institute Genome Sequencing Center for Infectious Disease"/>
            <person name="Wu L."/>
            <person name="Ma J."/>
        </authorList>
    </citation>
    <scope>NUCLEOTIDE SEQUENCE [LARGE SCALE GENOMIC DNA]</scope>
    <source>
        <strain evidence="9">CGMCC 1.15772</strain>
    </source>
</reference>
<evidence type="ECO:0000256" key="5">
    <source>
        <dbReference type="PROSITE-ProRule" id="PRU00335"/>
    </source>
</evidence>
<keyword evidence="3 5" id="KW-0238">DNA-binding</keyword>
<dbReference type="Pfam" id="PF13977">
    <property type="entry name" value="TetR_C_6"/>
    <property type="match status" value="1"/>
</dbReference>